<dbReference type="SMART" id="SM00364">
    <property type="entry name" value="LRR_BAC"/>
    <property type="match status" value="5"/>
</dbReference>
<name>H2XMU3_CIOIN</name>
<dbReference type="InterPro" id="IPR001611">
    <property type="entry name" value="Leu-rich_rpt"/>
</dbReference>
<dbReference type="InterPro" id="IPR050541">
    <property type="entry name" value="LRR_TM_domain-containing"/>
</dbReference>
<dbReference type="FunFam" id="3.80.10.10:FF:001363">
    <property type="entry name" value="Slit homolog 1 protein"/>
    <property type="match status" value="1"/>
</dbReference>
<feature type="domain" description="LRRNT" evidence="4">
    <location>
        <begin position="1"/>
        <end position="32"/>
    </location>
</feature>
<dbReference type="Pfam" id="PF13855">
    <property type="entry name" value="LRR_8"/>
    <property type="match status" value="3"/>
</dbReference>
<proteinExistence type="predicted"/>
<dbReference type="SUPFAM" id="SSF52047">
    <property type="entry name" value="RNI-like"/>
    <property type="match status" value="1"/>
</dbReference>
<keyword evidence="3" id="KW-0677">Repeat</keyword>
<evidence type="ECO:0000256" key="2">
    <source>
        <dbReference type="ARBA" id="ARBA00022729"/>
    </source>
</evidence>
<dbReference type="STRING" id="7719.ENSCINP00000030976"/>
<evidence type="ECO:0000313" key="5">
    <source>
        <dbReference type="Ensembl" id="ENSCINP00000030976.1"/>
    </source>
</evidence>
<evidence type="ECO:0000256" key="3">
    <source>
        <dbReference type="ARBA" id="ARBA00022737"/>
    </source>
</evidence>
<dbReference type="GeneTree" id="ENSGT00940000164427"/>
<reference evidence="6" key="1">
    <citation type="journal article" date="2002" name="Science">
        <title>The draft genome of Ciona intestinalis: insights into chordate and vertebrate origins.</title>
        <authorList>
            <person name="Dehal P."/>
            <person name="Satou Y."/>
            <person name="Campbell R.K."/>
            <person name="Chapman J."/>
            <person name="Degnan B."/>
            <person name="De Tomaso A."/>
            <person name="Davidson B."/>
            <person name="Di Gregorio A."/>
            <person name="Gelpke M."/>
            <person name="Goodstein D.M."/>
            <person name="Harafuji N."/>
            <person name="Hastings K.E."/>
            <person name="Ho I."/>
            <person name="Hotta K."/>
            <person name="Huang W."/>
            <person name="Kawashima T."/>
            <person name="Lemaire P."/>
            <person name="Martinez D."/>
            <person name="Meinertzhagen I.A."/>
            <person name="Necula S."/>
            <person name="Nonaka M."/>
            <person name="Putnam N."/>
            <person name="Rash S."/>
            <person name="Saiga H."/>
            <person name="Satake M."/>
            <person name="Terry A."/>
            <person name="Yamada L."/>
            <person name="Wang H.G."/>
            <person name="Awazu S."/>
            <person name="Azumi K."/>
            <person name="Boore J."/>
            <person name="Branno M."/>
            <person name="Chin-Bow S."/>
            <person name="DeSantis R."/>
            <person name="Doyle S."/>
            <person name="Francino P."/>
            <person name="Keys D.N."/>
            <person name="Haga S."/>
            <person name="Hayashi H."/>
            <person name="Hino K."/>
            <person name="Imai K.S."/>
            <person name="Inaba K."/>
            <person name="Kano S."/>
            <person name="Kobayashi K."/>
            <person name="Kobayashi M."/>
            <person name="Lee B.I."/>
            <person name="Makabe K.W."/>
            <person name="Manohar C."/>
            <person name="Matassi G."/>
            <person name="Medina M."/>
            <person name="Mochizuki Y."/>
            <person name="Mount S."/>
            <person name="Morishita T."/>
            <person name="Miura S."/>
            <person name="Nakayama A."/>
            <person name="Nishizaka S."/>
            <person name="Nomoto H."/>
            <person name="Ohta F."/>
            <person name="Oishi K."/>
            <person name="Rigoutsos I."/>
            <person name="Sano M."/>
            <person name="Sasaki A."/>
            <person name="Sasakura Y."/>
            <person name="Shoguchi E."/>
            <person name="Shin-i T."/>
            <person name="Spagnuolo A."/>
            <person name="Stainier D."/>
            <person name="Suzuki M.M."/>
            <person name="Tassy O."/>
            <person name="Takatori N."/>
            <person name="Tokuoka M."/>
            <person name="Yagi K."/>
            <person name="Yoshizaki F."/>
            <person name="Wada S."/>
            <person name="Zhang C."/>
            <person name="Hyatt P.D."/>
            <person name="Larimer F."/>
            <person name="Detter C."/>
            <person name="Doggett N."/>
            <person name="Glavina T."/>
            <person name="Hawkins T."/>
            <person name="Richardson P."/>
            <person name="Lucas S."/>
            <person name="Kohara Y."/>
            <person name="Levine M."/>
            <person name="Satoh N."/>
            <person name="Rokhsar D.S."/>
        </authorList>
    </citation>
    <scope>NUCLEOTIDE SEQUENCE [LARGE SCALE GENOMIC DNA]</scope>
</reference>
<dbReference type="AlphaFoldDB" id="H2XMU3"/>
<dbReference type="InParanoid" id="H2XMU3"/>
<reference evidence="5" key="2">
    <citation type="submission" date="2025-08" db="UniProtKB">
        <authorList>
            <consortium name="Ensembl"/>
        </authorList>
    </citation>
    <scope>IDENTIFICATION</scope>
</reference>
<evidence type="ECO:0000256" key="1">
    <source>
        <dbReference type="ARBA" id="ARBA00022614"/>
    </source>
</evidence>
<dbReference type="OMA" id="HANWRLM"/>
<dbReference type="Gene3D" id="3.80.10.10">
    <property type="entry name" value="Ribonuclease Inhibitor"/>
    <property type="match status" value="3"/>
</dbReference>
<dbReference type="SMART" id="SM00369">
    <property type="entry name" value="LRR_TYP"/>
    <property type="match status" value="9"/>
</dbReference>
<organism evidence="5 6">
    <name type="scientific">Ciona intestinalis</name>
    <name type="common">Transparent sea squirt</name>
    <name type="synonym">Ascidia intestinalis</name>
    <dbReference type="NCBI Taxonomy" id="7719"/>
    <lineage>
        <taxon>Eukaryota</taxon>
        <taxon>Metazoa</taxon>
        <taxon>Chordata</taxon>
        <taxon>Tunicata</taxon>
        <taxon>Ascidiacea</taxon>
        <taxon>Phlebobranchia</taxon>
        <taxon>Cionidae</taxon>
        <taxon>Ciona</taxon>
    </lineage>
</organism>
<keyword evidence="2" id="KW-0732">Signal</keyword>
<dbReference type="PANTHER" id="PTHR24369">
    <property type="entry name" value="ANTIGEN BSP, PUTATIVE-RELATED"/>
    <property type="match status" value="1"/>
</dbReference>
<dbReference type="HOGENOM" id="CLU_550491_0_0_1"/>
<dbReference type="SMART" id="SM00365">
    <property type="entry name" value="LRR_SD22"/>
    <property type="match status" value="4"/>
</dbReference>
<keyword evidence="1" id="KW-0433">Leucine-rich repeat</keyword>
<dbReference type="Ensembl" id="ENSCINT00000032503.1">
    <property type="protein sequence ID" value="ENSCINP00000030976.1"/>
    <property type="gene ID" value="ENSCING00000018589.1"/>
</dbReference>
<protein>
    <recommendedName>
        <fullName evidence="4">LRRNT domain-containing protein</fullName>
    </recommendedName>
</protein>
<dbReference type="InterPro" id="IPR032675">
    <property type="entry name" value="LRR_dom_sf"/>
</dbReference>
<dbReference type="InterPro" id="IPR003591">
    <property type="entry name" value="Leu-rich_rpt_typical-subtyp"/>
</dbReference>
<dbReference type="Proteomes" id="UP000008144">
    <property type="component" value="Unassembled WGS sequence"/>
</dbReference>
<dbReference type="InterPro" id="IPR000372">
    <property type="entry name" value="LRRNT"/>
</dbReference>
<keyword evidence="6" id="KW-1185">Reference proteome</keyword>
<dbReference type="PANTHER" id="PTHR24369:SF210">
    <property type="entry name" value="CHAOPTIN-RELATED"/>
    <property type="match status" value="1"/>
</dbReference>
<dbReference type="PROSITE" id="PS51450">
    <property type="entry name" value="LRR"/>
    <property type="match status" value="5"/>
</dbReference>
<dbReference type="PRINTS" id="PR00019">
    <property type="entry name" value="LEURICHRPT"/>
</dbReference>
<evidence type="ECO:0000313" key="6">
    <source>
        <dbReference type="Proteomes" id="UP000008144"/>
    </source>
</evidence>
<sequence>CPSACECYGTTVNCTGRNLVSIPTNIPSNAVTLLLGHNKISSVSTTDLSDLDELRILDLSHNELTAIADHFLSRVPSLRYLTIKHSPLKKLPETFFSRTARIRRITLNENQLKSISPTLFLNCSALQKVDISGNKVTHFPPIALKTYQYLLNNTWLNVSSQTATRISVYEASSSIRALDFSHNKLATFPRDVLKLIIGLKTLNLSNNEIVITIQDLQTPLFNRNLRVLDLSNNRIAYVTPALFSSLRNLMRLHLHGNSLTIFSLHFVVYSPYLKELTLQNNEIANLANDSFTTLGNLRSLNLSRNRISHIDSGAFAGLLNLEILDLSDNRLTVFDGSILNSPQLNTLILSNNFLVRLSFNPNAASITNLDIRNNRIQNFPSFPNHHFQARLSGNHWQCTCSMLNSLSRIDVLDSCDGNNTCVYCDTPPEFQGQKISSIS</sequence>
<evidence type="ECO:0000259" key="4">
    <source>
        <dbReference type="SMART" id="SM00013"/>
    </source>
</evidence>
<dbReference type="SMART" id="SM00013">
    <property type="entry name" value="LRRNT"/>
    <property type="match status" value="1"/>
</dbReference>
<accession>H2XMU3</accession>
<reference evidence="5" key="3">
    <citation type="submission" date="2025-09" db="UniProtKB">
        <authorList>
            <consortium name="Ensembl"/>
        </authorList>
    </citation>
    <scope>IDENTIFICATION</scope>
</reference>